<dbReference type="SUPFAM" id="SSF53187">
    <property type="entry name" value="Zn-dependent exopeptidases"/>
    <property type="match status" value="1"/>
</dbReference>
<dbReference type="Pfam" id="PF01520">
    <property type="entry name" value="Amidase_3"/>
    <property type="match status" value="1"/>
</dbReference>
<proteinExistence type="predicted"/>
<dbReference type="GO" id="GO:0008745">
    <property type="term" value="F:N-acetylmuramoyl-L-alanine amidase activity"/>
    <property type="evidence" value="ECO:0007669"/>
    <property type="project" value="InterPro"/>
</dbReference>
<dbReference type="InterPro" id="IPR002508">
    <property type="entry name" value="MurNAc-LAA_cat"/>
</dbReference>
<gene>
    <name evidence="4" type="ordered locus">Exig_1130</name>
</gene>
<feature type="chain" id="PRO_5039549840" evidence="2">
    <location>
        <begin position="22"/>
        <end position="236"/>
    </location>
</feature>
<dbReference type="EMBL" id="CP001022">
    <property type="protein sequence ID" value="ACB60609.1"/>
    <property type="molecule type" value="Genomic_DNA"/>
</dbReference>
<keyword evidence="2" id="KW-0732">Signal</keyword>
<dbReference type="PANTHER" id="PTHR30404:SF0">
    <property type="entry name" value="N-ACETYLMURAMOYL-L-ALANINE AMIDASE AMIC"/>
    <property type="match status" value="1"/>
</dbReference>
<sequence length="236" mass="26134">MKKIFIVFVSMFILGMSYTHTSAKSSSKNIPICIDPGHQSKQNLEKEPVAPNSKVMKAKVTSGTIGVKTKLPEYKLNLEVALKLKKELLKKNYKVYMTRESHNVNISNAERAKYCNSKKVKLTVRIHADGSTDRKVEGISVLYPNSKSTVSINSQSKKSASLMLKSLIDTTKAKKSYGTGLVPRTDLTGFNWSTTPVILVEMGFMSNVSEDQKLSSSSYQKKLVDGMIKGIDSSLK</sequence>
<dbReference type="Proteomes" id="UP000001681">
    <property type="component" value="Chromosome"/>
</dbReference>
<keyword evidence="5" id="KW-1185">Reference proteome</keyword>
<keyword evidence="1 4" id="KW-0378">Hydrolase</keyword>
<dbReference type="GO" id="GO:0030288">
    <property type="term" value="C:outer membrane-bounded periplasmic space"/>
    <property type="evidence" value="ECO:0007669"/>
    <property type="project" value="TreeGrafter"/>
</dbReference>
<feature type="signal peptide" evidence="2">
    <location>
        <begin position="1"/>
        <end position="21"/>
    </location>
</feature>
<dbReference type="STRING" id="262543.Exig_1130"/>
<dbReference type="KEGG" id="esi:Exig_1130"/>
<accession>B1YEA7</accession>
<name>B1YEA7_EXIS2</name>
<dbReference type="eggNOG" id="COG0860">
    <property type="taxonomic scope" value="Bacteria"/>
</dbReference>
<dbReference type="Gene3D" id="3.40.630.40">
    <property type="entry name" value="Zn-dependent exopeptidases"/>
    <property type="match status" value="1"/>
</dbReference>
<evidence type="ECO:0000256" key="1">
    <source>
        <dbReference type="ARBA" id="ARBA00022801"/>
    </source>
</evidence>
<reference evidence="5" key="3">
    <citation type="submission" date="2008-04" db="EMBL/GenBank/DDBJ databases">
        <title>Complete sequence of chromosome of Exiguobacterium sibiricum 255-15.</title>
        <authorList>
            <consortium name="US DOE Joint Genome Institute"/>
            <person name="Copeland A."/>
            <person name="Lucas S."/>
            <person name="Lapidus A."/>
            <person name="Glavina del Rio T."/>
            <person name="Dalin E."/>
            <person name="Tice H."/>
            <person name="Bruce D."/>
            <person name="Goodwin L."/>
            <person name="Pitluck S."/>
            <person name="Kiss H."/>
            <person name="Chertkov O."/>
            <person name="Monk C."/>
            <person name="Brettin T."/>
            <person name="Detter J.C."/>
            <person name="Han C."/>
            <person name="Kuske C.R."/>
            <person name="Schmutz J."/>
            <person name="Larimer F."/>
            <person name="Land M."/>
            <person name="Hauser L."/>
            <person name="Kyrpides N."/>
            <person name="Mikhailova N."/>
            <person name="Vishnivetskaya T."/>
            <person name="Rodrigues D.F."/>
            <person name="Gilichinsky D."/>
            <person name="Tiedje J."/>
            <person name="Richardson P."/>
        </authorList>
    </citation>
    <scope>NUCLEOTIDE SEQUENCE [LARGE SCALE GENOMIC DNA]</scope>
    <source>
        <strain evidence="5">DSM 17290 / CIP 109462 / JCM 13490 / 255-15</strain>
    </source>
</reference>
<evidence type="ECO:0000259" key="3">
    <source>
        <dbReference type="SMART" id="SM00646"/>
    </source>
</evidence>
<evidence type="ECO:0000256" key="2">
    <source>
        <dbReference type="SAM" id="SignalP"/>
    </source>
</evidence>
<dbReference type="AlphaFoldDB" id="B1YEA7"/>
<dbReference type="CDD" id="cd02696">
    <property type="entry name" value="MurNAc-LAA"/>
    <property type="match status" value="1"/>
</dbReference>
<reference evidence="4 5" key="2">
    <citation type="journal article" date="2008" name="BMC Genomics">
        <title>Architecture of thermal adaptation in an Exiguobacterium sibiricum strain isolated from 3 million year old permafrost: a genome and transcriptome approach.</title>
        <authorList>
            <person name="Rodrigues D.F."/>
            <person name="Ivanova N."/>
            <person name="He Z."/>
            <person name="Huebner M."/>
            <person name="Zhou J."/>
            <person name="Tiedje J.M."/>
        </authorList>
    </citation>
    <scope>NUCLEOTIDE SEQUENCE [LARGE SCALE GENOMIC DNA]</scope>
    <source>
        <strain evidence="5">DSM 17290 / CIP 109462 / JCM 13490 / 255-15</strain>
    </source>
</reference>
<dbReference type="InterPro" id="IPR050695">
    <property type="entry name" value="N-acetylmuramoyl_amidase_3"/>
</dbReference>
<feature type="domain" description="MurNAc-LAA" evidence="3">
    <location>
        <begin position="112"/>
        <end position="232"/>
    </location>
</feature>
<dbReference type="RefSeq" id="WP_012370030.1">
    <property type="nucleotide sequence ID" value="NC_010556.1"/>
</dbReference>
<dbReference type="HOGENOM" id="CLU_014322_3_3_9"/>
<evidence type="ECO:0000313" key="4">
    <source>
        <dbReference type="EMBL" id="ACB60609.1"/>
    </source>
</evidence>
<dbReference type="PANTHER" id="PTHR30404">
    <property type="entry name" value="N-ACETYLMURAMOYL-L-ALANINE AMIDASE"/>
    <property type="match status" value="1"/>
</dbReference>
<reference evidence="4 5" key="1">
    <citation type="journal article" date="2006" name="Extremophiles">
        <title>Characterization of Exiguobacterium isolates from the Siberian permafrost. Description of Exiguobacterium sibiricum sp. nov.</title>
        <authorList>
            <person name="Rodrigues D.F."/>
            <person name="Goris J."/>
            <person name="Vishnivetskaya T."/>
            <person name="Gilichinsky D."/>
            <person name="Thomashow M.F."/>
            <person name="Tiedje J.M."/>
        </authorList>
    </citation>
    <scope>NUCLEOTIDE SEQUENCE [LARGE SCALE GENOMIC DNA]</scope>
    <source>
        <strain evidence="5">DSM 17290 / CIP 109462 / JCM 13490 / 255-15</strain>
    </source>
</reference>
<organism evidence="4 5">
    <name type="scientific">Exiguobacterium sibiricum (strain DSM 17290 / CCUG 55495 / CIP 109462 / JCM 13490 / 255-15)</name>
    <dbReference type="NCBI Taxonomy" id="262543"/>
    <lineage>
        <taxon>Bacteria</taxon>
        <taxon>Bacillati</taxon>
        <taxon>Bacillota</taxon>
        <taxon>Bacilli</taxon>
        <taxon>Bacillales</taxon>
        <taxon>Bacillales Family XII. Incertae Sedis</taxon>
        <taxon>Exiguobacterium</taxon>
    </lineage>
</organism>
<evidence type="ECO:0000313" key="5">
    <source>
        <dbReference type="Proteomes" id="UP000001681"/>
    </source>
</evidence>
<dbReference type="GO" id="GO:0009253">
    <property type="term" value="P:peptidoglycan catabolic process"/>
    <property type="evidence" value="ECO:0007669"/>
    <property type="project" value="InterPro"/>
</dbReference>
<protein>
    <submittedName>
        <fullName evidence="4">Cell wall hydrolase/autolysin</fullName>
    </submittedName>
</protein>
<dbReference type="SMART" id="SM00646">
    <property type="entry name" value="Ami_3"/>
    <property type="match status" value="1"/>
</dbReference>